<organism evidence="6 7">
    <name type="scientific">Hyaloscypha hepaticicola</name>
    <dbReference type="NCBI Taxonomy" id="2082293"/>
    <lineage>
        <taxon>Eukaryota</taxon>
        <taxon>Fungi</taxon>
        <taxon>Dikarya</taxon>
        <taxon>Ascomycota</taxon>
        <taxon>Pezizomycotina</taxon>
        <taxon>Leotiomycetes</taxon>
        <taxon>Helotiales</taxon>
        <taxon>Hyaloscyphaceae</taxon>
        <taxon>Hyaloscypha</taxon>
    </lineage>
</organism>
<dbReference type="GO" id="GO:0032259">
    <property type="term" value="P:methylation"/>
    <property type="evidence" value="ECO:0007669"/>
    <property type="project" value="UniProtKB-KW"/>
</dbReference>
<feature type="region of interest" description="Disordered" evidence="4">
    <location>
        <begin position="441"/>
        <end position="470"/>
    </location>
</feature>
<evidence type="ECO:0000259" key="5">
    <source>
        <dbReference type="PROSITE" id="PS50280"/>
    </source>
</evidence>
<evidence type="ECO:0000256" key="2">
    <source>
        <dbReference type="ARBA" id="ARBA00022679"/>
    </source>
</evidence>
<dbReference type="AlphaFoldDB" id="A0A2J6QPX1"/>
<dbReference type="InterPro" id="IPR046341">
    <property type="entry name" value="SET_dom_sf"/>
</dbReference>
<feature type="domain" description="SET" evidence="5">
    <location>
        <begin position="26"/>
        <end position="252"/>
    </location>
</feature>
<evidence type="ECO:0000313" key="6">
    <source>
        <dbReference type="EMBL" id="PMD28317.1"/>
    </source>
</evidence>
<dbReference type="OrthoDB" id="341421at2759"/>
<dbReference type="FunFam" id="3.90.1410.10:FF:000007">
    <property type="entry name" value="Ribosomal lysine N-methyltransferase 4"/>
    <property type="match status" value="1"/>
</dbReference>
<proteinExistence type="predicted"/>
<evidence type="ECO:0000256" key="1">
    <source>
        <dbReference type="ARBA" id="ARBA00022603"/>
    </source>
</evidence>
<dbReference type="EMBL" id="KZ613464">
    <property type="protein sequence ID" value="PMD28317.1"/>
    <property type="molecule type" value="Genomic_DNA"/>
</dbReference>
<keyword evidence="2" id="KW-0808">Transferase</keyword>
<dbReference type="GO" id="GO:0016279">
    <property type="term" value="F:protein-lysine N-methyltransferase activity"/>
    <property type="evidence" value="ECO:0007669"/>
    <property type="project" value="UniProtKB-ARBA"/>
</dbReference>
<reference evidence="6 7" key="1">
    <citation type="submission" date="2016-05" db="EMBL/GenBank/DDBJ databases">
        <title>A degradative enzymes factory behind the ericoid mycorrhizal symbiosis.</title>
        <authorList>
            <consortium name="DOE Joint Genome Institute"/>
            <person name="Martino E."/>
            <person name="Morin E."/>
            <person name="Grelet G."/>
            <person name="Kuo A."/>
            <person name="Kohler A."/>
            <person name="Daghino S."/>
            <person name="Barry K."/>
            <person name="Choi C."/>
            <person name="Cichocki N."/>
            <person name="Clum A."/>
            <person name="Copeland A."/>
            <person name="Hainaut M."/>
            <person name="Haridas S."/>
            <person name="Labutti K."/>
            <person name="Lindquist E."/>
            <person name="Lipzen A."/>
            <person name="Khouja H.-R."/>
            <person name="Murat C."/>
            <person name="Ohm R."/>
            <person name="Olson A."/>
            <person name="Spatafora J."/>
            <person name="Veneault-Fourrey C."/>
            <person name="Henrissat B."/>
            <person name="Grigoriev I."/>
            <person name="Martin F."/>
            <person name="Perotto S."/>
        </authorList>
    </citation>
    <scope>NUCLEOTIDE SEQUENCE [LARGE SCALE GENOMIC DNA]</scope>
    <source>
        <strain evidence="6 7">UAMH 7357</strain>
    </source>
</reference>
<dbReference type="InterPro" id="IPR036464">
    <property type="entry name" value="Rubisco_LSMT_subst-bd_sf"/>
</dbReference>
<dbReference type="InterPro" id="IPR001214">
    <property type="entry name" value="SET_dom"/>
</dbReference>
<dbReference type="Gene3D" id="3.90.1420.10">
    <property type="entry name" value="Rubisco LSMT, substrate-binding domain"/>
    <property type="match status" value="1"/>
</dbReference>
<dbReference type="Pfam" id="PF00856">
    <property type="entry name" value="SET"/>
    <property type="match status" value="1"/>
</dbReference>
<dbReference type="InterPro" id="IPR050600">
    <property type="entry name" value="SETD3_SETD6_MTase"/>
</dbReference>
<evidence type="ECO:0000256" key="4">
    <source>
        <dbReference type="SAM" id="MobiDB-lite"/>
    </source>
</evidence>
<evidence type="ECO:0000256" key="3">
    <source>
        <dbReference type="ARBA" id="ARBA00022691"/>
    </source>
</evidence>
<dbReference type="PROSITE" id="PS50280">
    <property type="entry name" value="SET"/>
    <property type="match status" value="1"/>
</dbReference>
<dbReference type="GO" id="GO:0005634">
    <property type="term" value="C:nucleus"/>
    <property type="evidence" value="ECO:0007669"/>
    <property type="project" value="TreeGrafter"/>
</dbReference>
<dbReference type="SUPFAM" id="SSF81822">
    <property type="entry name" value="RuBisCo LSMT C-terminal, substrate-binding domain"/>
    <property type="match status" value="1"/>
</dbReference>
<keyword evidence="7" id="KW-1185">Reference proteome</keyword>
<keyword evidence="1" id="KW-0489">Methyltransferase</keyword>
<name>A0A2J6QPX1_9HELO</name>
<dbReference type="Proteomes" id="UP000235672">
    <property type="component" value="Unassembled WGS sequence"/>
</dbReference>
<protein>
    <submittedName>
        <fullName evidence="6">SET domain-containing protein</fullName>
    </submittedName>
</protein>
<dbReference type="PANTHER" id="PTHR13271:SF34">
    <property type="entry name" value="N-LYSINE METHYLTRANSFERASE SETD6"/>
    <property type="match status" value="1"/>
</dbReference>
<dbReference type="SUPFAM" id="SSF82199">
    <property type="entry name" value="SET domain"/>
    <property type="match status" value="1"/>
</dbReference>
<dbReference type="STRING" id="1745343.A0A2J6QPX1"/>
<accession>A0A2J6QPX1</accession>
<sequence length="470" mass="52317">MEVDDFNTKTSLFLSWLSNMGVSMSPKIALVDLRSSGRGRAVVAVGDISPEEVIFSTPRSAVLNVQTAFNTSSVSSLQRKVQDMPSWLALTAIILDESRQKDSKWAPYLAILPRQLDNLVFWSDAELAELQASKVINKIGKSSAEDTFSNSIAPLGLEDCNTDECHRVASIIMSYAFDIPETHATEEEEVGEEGDDLVSDDEKTILSMIPLADMLNADADRNNARLCCDNEELEMRSIKPISRGEEIFNDYGQLPRSDLLRRYGYITENYAQYDVAEITTREFLPLFRSREAFLGLNLKPLSQEELDNRVELAEREGVLEESYDLSHPGLEGPSIPDELLALIYLILLDDQSLKALHDSDSLPSRSKLATQLVGQVLVAILQLREKEYATSLEEDEALLSIGNLPNRAFMAIQVRHGEKAVLRAAMKEGAAFNGSNKRMRLAGANVPTDTGKEKRSIEEAARPNKKGRFR</sequence>
<keyword evidence="3" id="KW-0949">S-adenosyl-L-methionine</keyword>
<dbReference type="Pfam" id="PF09273">
    <property type="entry name" value="Rubis-subs-bind"/>
    <property type="match status" value="1"/>
</dbReference>
<feature type="compositionally biased region" description="Basic and acidic residues" evidence="4">
    <location>
        <begin position="450"/>
        <end position="462"/>
    </location>
</feature>
<dbReference type="PANTHER" id="PTHR13271">
    <property type="entry name" value="UNCHARACTERIZED PUTATIVE METHYLTRANSFERASE"/>
    <property type="match status" value="1"/>
</dbReference>
<evidence type="ECO:0000313" key="7">
    <source>
        <dbReference type="Proteomes" id="UP000235672"/>
    </source>
</evidence>
<dbReference type="InterPro" id="IPR015353">
    <property type="entry name" value="Rubisco_LSMT_subst-bd"/>
</dbReference>
<gene>
    <name evidence="6" type="ORF">NA56DRAFT_559765</name>
</gene>
<dbReference type="Gene3D" id="3.90.1410.10">
    <property type="entry name" value="set domain protein methyltransferase, domain 1"/>
    <property type="match status" value="1"/>
</dbReference>